<dbReference type="InterPro" id="IPR051541">
    <property type="entry name" value="PTS_SugarTrans_NitroReg"/>
</dbReference>
<comment type="caution">
    <text evidence="8">The sequence shown here is derived from an EMBL/GenBank/DDBJ whole genome shotgun (WGS) entry which is preliminary data.</text>
</comment>
<dbReference type="GO" id="GO:0009401">
    <property type="term" value="P:phosphoenolpyruvate-dependent sugar phosphotransferase system"/>
    <property type="evidence" value="ECO:0007669"/>
    <property type="project" value="UniProtKB-KW"/>
</dbReference>
<evidence type="ECO:0000256" key="5">
    <source>
        <dbReference type="ARBA" id="ARBA00022679"/>
    </source>
</evidence>
<dbReference type="FunFam" id="3.40.930.10:FF:000009">
    <property type="entry name" value="PTS system, fructose specific IIABC component"/>
    <property type="match status" value="1"/>
</dbReference>
<dbReference type="InterPro" id="IPR004715">
    <property type="entry name" value="PTS_IIA_fruc"/>
</dbReference>
<dbReference type="GO" id="GO:0008982">
    <property type="term" value="F:protein-N(PI)-phosphohistidine-sugar phosphotransferase activity"/>
    <property type="evidence" value="ECO:0007669"/>
    <property type="project" value="InterPro"/>
</dbReference>
<gene>
    <name evidence="8" type="ORF">U473_02965</name>
</gene>
<proteinExistence type="predicted"/>
<dbReference type="GO" id="GO:0005737">
    <property type="term" value="C:cytoplasm"/>
    <property type="evidence" value="ECO:0007669"/>
    <property type="project" value="UniProtKB-SubCell"/>
</dbReference>
<evidence type="ECO:0000313" key="9">
    <source>
        <dbReference type="Proteomes" id="UP000070352"/>
    </source>
</evidence>
<sequence length="151" mass="16579">MNLSTLLKEETITLNLQATSKEDSIKKMTELMNSAGFLSDIQTYTEAVLNREKQGSTGIGFGVAIPHGKSNGVKKPGLGFARLAQPIEWESLDGNPVTMVFLIAVPEESEGNEHLQILAAISRKLIHEEFRNQLMTANTPEEILNILNTAE</sequence>
<name>A0A135L263_9BACI</name>
<evidence type="ECO:0000259" key="7">
    <source>
        <dbReference type="PROSITE" id="PS51094"/>
    </source>
</evidence>
<evidence type="ECO:0000256" key="2">
    <source>
        <dbReference type="ARBA" id="ARBA00022448"/>
    </source>
</evidence>
<dbReference type="PROSITE" id="PS00372">
    <property type="entry name" value="PTS_EIIA_TYPE_2_HIS"/>
    <property type="match status" value="1"/>
</dbReference>
<dbReference type="PANTHER" id="PTHR47738">
    <property type="entry name" value="PTS SYSTEM FRUCTOSE-LIKE EIIA COMPONENT-RELATED"/>
    <property type="match status" value="1"/>
</dbReference>
<protein>
    <submittedName>
        <fullName evidence="8">PTS fructose transporter subunit IIA</fullName>
    </submittedName>
</protein>
<keyword evidence="5" id="KW-0808">Transferase</keyword>
<evidence type="ECO:0000256" key="4">
    <source>
        <dbReference type="ARBA" id="ARBA00022597"/>
    </source>
</evidence>
<dbReference type="GO" id="GO:0016020">
    <property type="term" value="C:membrane"/>
    <property type="evidence" value="ECO:0007669"/>
    <property type="project" value="InterPro"/>
</dbReference>
<accession>A0A135L263</accession>
<dbReference type="RefSeq" id="WP_068723178.1">
    <property type="nucleotide sequence ID" value="NZ_LSKU01000001.1"/>
</dbReference>
<keyword evidence="3" id="KW-0597">Phosphoprotein</keyword>
<evidence type="ECO:0000256" key="3">
    <source>
        <dbReference type="ARBA" id="ARBA00022553"/>
    </source>
</evidence>
<dbReference type="OrthoDB" id="95460at2"/>
<dbReference type="PANTHER" id="PTHR47738:SF2">
    <property type="entry name" value="PTS SYSTEM FRUCTOSE-LIKE EIIA COMPONENT"/>
    <property type="match status" value="1"/>
</dbReference>
<dbReference type="STRING" id="1413211.U473_02965"/>
<feature type="domain" description="PTS EIIA type-2" evidence="7">
    <location>
        <begin position="5"/>
        <end position="150"/>
    </location>
</feature>
<dbReference type="CDD" id="cd00211">
    <property type="entry name" value="PTS_IIA_fru"/>
    <property type="match status" value="1"/>
</dbReference>
<dbReference type="NCBIfam" id="TIGR00848">
    <property type="entry name" value="fruA"/>
    <property type="match status" value="1"/>
</dbReference>
<dbReference type="SUPFAM" id="SSF55804">
    <property type="entry name" value="Phoshotransferase/anion transport protein"/>
    <property type="match status" value="1"/>
</dbReference>
<evidence type="ECO:0000256" key="1">
    <source>
        <dbReference type="ARBA" id="ARBA00004496"/>
    </source>
</evidence>
<dbReference type="Pfam" id="PF00359">
    <property type="entry name" value="PTS_EIIA_2"/>
    <property type="match status" value="1"/>
</dbReference>
<evidence type="ECO:0000313" key="8">
    <source>
        <dbReference type="EMBL" id="KXG43101.1"/>
    </source>
</evidence>
<dbReference type="EMBL" id="LSKU01000001">
    <property type="protein sequence ID" value="KXG43101.1"/>
    <property type="molecule type" value="Genomic_DNA"/>
</dbReference>
<reference evidence="8 9" key="1">
    <citation type="submission" date="2016-02" db="EMBL/GenBank/DDBJ databases">
        <title>Draft Genome for Tepidibacillus decaturensis nov. sp. Strain Z9, an Anaerobic, Moderately Thermophilic and Heterotrophic Bacterium from Deep Subsurface of the Illinois Basin, USA.</title>
        <authorList>
            <person name="Dong Y."/>
            <person name="Chang J.Y."/>
            <person name="Sanford R."/>
            <person name="Fouke B.W."/>
        </authorList>
    </citation>
    <scope>NUCLEOTIDE SEQUENCE [LARGE SCALE GENOMIC DNA]</scope>
    <source>
        <strain evidence="8 9">Z9</strain>
    </source>
</reference>
<comment type="subcellular location">
    <subcellularLocation>
        <location evidence="1">Cytoplasm</location>
    </subcellularLocation>
</comment>
<dbReference type="Gene3D" id="3.40.930.10">
    <property type="entry name" value="Mannitol-specific EII, Chain A"/>
    <property type="match status" value="1"/>
</dbReference>
<organism evidence="8 9">
    <name type="scientific">Tepidibacillus decaturensis</name>
    <dbReference type="NCBI Taxonomy" id="1413211"/>
    <lineage>
        <taxon>Bacteria</taxon>
        <taxon>Bacillati</taxon>
        <taxon>Bacillota</taxon>
        <taxon>Bacilli</taxon>
        <taxon>Bacillales</taxon>
        <taxon>Bacillaceae</taxon>
        <taxon>Tepidibacillus</taxon>
    </lineage>
</organism>
<dbReference type="Proteomes" id="UP000070352">
    <property type="component" value="Unassembled WGS sequence"/>
</dbReference>
<keyword evidence="9" id="KW-1185">Reference proteome</keyword>
<dbReference type="AlphaFoldDB" id="A0A135L263"/>
<evidence type="ECO:0000256" key="6">
    <source>
        <dbReference type="ARBA" id="ARBA00022683"/>
    </source>
</evidence>
<dbReference type="PROSITE" id="PS51094">
    <property type="entry name" value="PTS_EIIA_TYPE_2"/>
    <property type="match status" value="1"/>
</dbReference>
<dbReference type="InterPro" id="IPR002178">
    <property type="entry name" value="PTS_EIIA_type-2_dom"/>
</dbReference>
<keyword evidence="2" id="KW-0813">Transport</keyword>
<keyword evidence="6" id="KW-0598">Phosphotransferase system</keyword>
<dbReference type="InterPro" id="IPR016152">
    <property type="entry name" value="PTrfase/Anion_transptr"/>
</dbReference>
<keyword evidence="4" id="KW-0762">Sugar transport</keyword>